<dbReference type="Proteomes" id="UP000001072">
    <property type="component" value="Unassembled WGS sequence"/>
</dbReference>
<dbReference type="AlphaFoldDB" id="F4RP31"/>
<reference evidence="2" key="1">
    <citation type="journal article" date="2011" name="Proc. Natl. Acad. Sci. U.S.A.">
        <title>Obligate biotrophy features unraveled by the genomic analysis of rust fungi.</title>
        <authorList>
            <person name="Duplessis S."/>
            <person name="Cuomo C.A."/>
            <person name="Lin Y.-C."/>
            <person name="Aerts A."/>
            <person name="Tisserant E."/>
            <person name="Veneault-Fourrey C."/>
            <person name="Joly D.L."/>
            <person name="Hacquard S."/>
            <person name="Amselem J."/>
            <person name="Cantarel B.L."/>
            <person name="Chiu R."/>
            <person name="Coutinho P.M."/>
            <person name="Feau N."/>
            <person name="Field M."/>
            <person name="Frey P."/>
            <person name="Gelhaye E."/>
            <person name="Goldberg J."/>
            <person name="Grabherr M.G."/>
            <person name="Kodira C.D."/>
            <person name="Kohler A."/>
            <person name="Kuees U."/>
            <person name="Lindquist E.A."/>
            <person name="Lucas S.M."/>
            <person name="Mago R."/>
            <person name="Mauceli E."/>
            <person name="Morin E."/>
            <person name="Murat C."/>
            <person name="Pangilinan J.L."/>
            <person name="Park R."/>
            <person name="Pearson M."/>
            <person name="Quesneville H."/>
            <person name="Rouhier N."/>
            <person name="Sakthikumar S."/>
            <person name="Salamov A.A."/>
            <person name="Schmutz J."/>
            <person name="Selles B."/>
            <person name="Shapiro H."/>
            <person name="Tanguay P."/>
            <person name="Tuskan G.A."/>
            <person name="Henrissat B."/>
            <person name="Van de Peer Y."/>
            <person name="Rouze P."/>
            <person name="Ellis J.G."/>
            <person name="Dodds P.N."/>
            <person name="Schein J.E."/>
            <person name="Zhong S."/>
            <person name="Hamelin R.C."/>
            <person name="Grigoriev I.V."/>
            <person name="Szabo L.J."/>
            <person name="Martin F."/>
        </authorList>
    </citation>
    <scope>NUCLEOTIDE SEQUENCE [LARGE SCALE GENOMIC DNA]</scope>
    <source>
        <strain evidence="2">98AG31 / pathotype 3-4-7</strain>
    </source>
</reference>
<organism evidence="2">
    <name type="scientific">Melampsora larici-populina (strain 98AG31 / pathotype 3-4-7)</name>
    <name type="common">Poplar leaf rust fungus</name>
    <dbReference type="NCBI Taxonomy" id="747676"/>
    <lineage>
        <taxon>Eukaryota</taxon>
        <taxon>Fungi</taxon>
        <taxon>Dikarya</taxon>
        <taxon>Basidiomycota</taxon>
        <taxon>Pucciniomycotina</taxon>
        <taxon>Pucciniomycetes</taxon>
        <taxon>Pucciniales</taxon>
        <taxon>Melampsoraceae</taxon>
        <taxon>Melampsora</taxon>
    </lineage>
</organism>
<evidence type="ECO:0000313" key="2">
    <source>
        <dbReference type="Proteomes" id="UP000001072"/>
    </source>
</evidence>
<sequence>MCGNICEEYQPGMHHMVLSSPIAPCLIWLGQVGCEKVTIFNSLTCQAFVDLLAKATKHKGSVMIFTENENEKAKKVAQTCAAKELIASARGPTAAEAQVGVLTKELEDARNRIALHGLTAQLFDEKSQKGTSGDGAILVCPWDPTFLYCLTWNGAWVWAKAVQSGMATCENPPRTYEYLTIMNKARVYHKDTSVNDRVKM</sequence>
<accession>F4RP31</accession>
<dbReference type="HOGENOM" id="CLU_1421697_0_0_1"/>
<gene>
    <name evidence="1" type="ORF">MELLADRAFT_87618</name>
</gene>
<dbReference type="RefSeq" id="XP_007410804.1">
    <property type="nucleotide sequence ID" value="XM_007410742.1"/>
</dbReference>
<dbReference type="InParanoid" id="F4RP31"/>
<dbReference type="KEGG" id="mlr:MELLADRAFT_87618"/>
<dbReference type="EMBL" id="GL883111">
    <property type="protein sequence ID" value="EGG05748.1"/>
    <property type="molecule type" value="Genomic_DNA"/>
</dbReference>
<proteinExistence type="predicted"/>
<dbReference type="VEuPathDB" id="FungiDB:MELLADRAFT_87618"/>
<name>F4RP31_MELLP</name>
<protein>
    <submittedName>
        <fullName evidence="1">Uncharacterized protein</fullName>
    </submittedName>
</protein>
<keyword evidence="2" id="KW-1185">Reference proteome</keyword>
<evidence type="ECO:0000313" key="1">
    <source>
        <dbReference type="EMBL" id="EGG05748.1"/>
    </source>
</evidence>
<dbReference type="GeneID" id="18934577"/>